<evidence type="ECO:0000313" key="2">
    <source>
        <dbReference type="Proteomes" id="UP000270291"/>
    </source>
</evidence>
<protein>
    <submittedName>
        <fullName evidence="1">Uncharacterized protein</fullName>
    </submittedName>
</protein>
<sequence length="114" mass="12463">MPKLALAAQGGPGHDPRTAHLRPVIEYLLAQGNTPAGWRGDAFTFDQGGEGHYLFAGPIDAAQLRERFAFPASIRVYDDGSIKDSLNRVDISQELPRRPFSFEQPLTADEGSKP</sequence>
<dbReference type="Proteomes" id="UP000270291">
    <property type="component" value="Unassembled WGS sequence"/>
</dbReference>
<keyword evidence="2" id="KW-1185">Reference proteome</keyword>
<name>A0A428JVV7_9BACT</name>
<comment type="caution">
    <text evidence="1">The sequence shown here is derived from an EMBL/GenBank/DDBJ whole genome shotgun (WGS) entry which is preliminary data.</text>
</comment>
<dbReference type="RefSeq" id="WP_125440697.1">
    <property type="nucleotide sequence ID" value="NZ_RWIU01000013.1"/>
</dbReference>
<proteinExistence type="predicted"/>
<dbReference type="OrthoDB" id="886424at2"/>
<accession>A0A428JVV7</accession>
<evidence type="ECO:0000313" key="1">
    <source>
        <dbReference type="EMBL" id="RSK38337.1"/>
    </source>
</evidence>
<dbReference type="AlphaFoldDB" id="A0A428JVV7"/>
<dbReference type="EMBL" id="RWIU01000013">
    <property type="protein sequence ID" value="RSK38337.1"/>
    <property type="molecule type" value="Genomic_DNA"/>
</dbReference>
<gene>
    <name evidence="1" type="ORF">EI293_21910</name>
</gene>
<organism evidence="1 2">
    <name type="scientific">Hymenobacter perfusus</name>
    <dbReference type="NCBI Taxonomy" id="1236770"/>
    <lineage>
        <taxon>Bacteria</taxon>
        <taxon>Pseudomonadati</taxon>
        <taxon>Bacteroidota</taxon>
        <taxon>Cytophagia</taxon>
        <taxon>Cytophagales</taxon>
        <taxon>Hymenobacteraceae</taxon>
        <taxon>Hymenobacter</taxon>
    </lineage>
</organism>
<reference evidence="1 2" key="1">
    <citation type="submission" date="2018-12" db="EMBL/GenBank/DDBJ databases">
        <authorList>
            <person name="Feng G."/>
            <person name="Zhu H."/>
        </authorList>
    </citation>
    <scope>NUCLEOTIDE SEQUENCE [LARGE SCALE GENOMIC DNA]</scope>
    <source>
        <strain evidence="1 2">LMG 26000</strain>
    </source>
</reference>